<evidence type="ECO:0000256" key="13">
    <source>
        <dbReference type="SAM" id="Coils"/>
    </source>
</evidence>
<evidence type="ECO:0000256" key="5">
    <source>
        <dbReference type="ARBA" id="ARBA00022553"/>
    </source>
</evidence>
<keyword evidence="15" id="KW-1185">Reference proteome</keyword>
<comment type="function">
    <text evidence="1">Acts as a chaperone.</text>
</comment>
<keyword evidence="7" id="KW-0067">ATP-binding</keyword>
<dbReference type="Pfam" id="PF00012">
    <property type="entry name" value="HSP70"/>
    <property type="match status" value="1"/>
</dbReference>
<comment type="caution">
    <text evidence="14">The sequence shown here is derived from an EMBL/GenBank/DDBJ whole genome shotgun (WGS) entry which is preliminary data.</text>
</comment>
<dbReference type="Gene3D" id="2.60.34.10">
    <property type="entry name" value="Substrate Binding Domain Of DNAk, Chain A, domain 1"/>
    <property type="match status" value="1"/>
</dbReference>
<name>A0A2T0BJY3_9CLOT</name>
<evidence type="ECO:0000256" key="10">
    <source>
        <dbReference type="ARBA" id="ARBA00030019"/>
    </source>
</evidence>
<dbReference type="PRINTS" id="PR00301">
    <property type="entry name" value="HEATSHOCK70"/>
</dbReference>
<protein>
    <recommendedName>
        <fullName evidence="3">Chaperone protein DnaK</fullName>
    </recommendedName>
    <alternativeName>
        <fullName evidence="4">Chaperone protein dnaK</fullName>
    </alternativeName>
    <alternativeName>
        <fullName evidence="12">HSP70</fullName>
    </alternativeName>
    <alternativeName>
        <fullName evidence="11">Heat shock 70 kDa protein</fullName>
    </alternativeName>
    <alternativeName>
        <fullName evidence="10">Heat shock protein 70</fullName>
    </alternativeName>
</protein>
<dbReference type="InterPro" id="IPR013126">
    <property type="entry name" value="Hsp_70_fam"/>
</dbReference>
<dbReference type="Gene3D" id="3.30.420.40">
    <property type="match status" value="2"/>
</dbReference>
<accession>A0A2T0BJY3</accession>
<evidence type="ECO:0000256" key="2">
    <source>
        <dbReference type="ARBA" id="ARBA00007381"/>
    </source>
</evidence>
<evidence type="ECO:0000256" key="1">
    <source>
        <dbReference type="ARBA" id="ARBA00002290"/>
    </source>
</evidence>
<evidence type="ECO:0000256" key="6">
    <source>
        <dbReference type="ARBA" id="ARBA00022741"/>
    </source>
</evidence>
<dbReference type="Gene3D" id="3.90.640.10">
    <property type="entry name" value="Actin, Chain A, domain 4"/>
    <property type="match status" value="1"/>
</dbReference>
<reference evidence="14 15" key="1">
    <citation type="submission" date="2018-03" db="EMBL/GenBank/DDBJ databases">
        <title>Genome sequence of Clostridium luticellarii DSM 29923.</title>
        <authorList>
            <person name="Poehlein A."/>
            <person name="Daniel R."/>
        </authorList>
    </citation>
    <scope>NUCLEOTIDE SEQUENCE [LARGE SCALE GENOMIC DNA]</scope>
    <source>
        <strain evidence="14 15">DSM 29923</strain>
    </source>
</reference>
<evidence type="ECO:0000256" key="8">
    <source>
        <dbReference type="ARBA" id="ARBA00023016"/>
    </source>
</evidence>
<feature type="coiled-coil region" evidence="13">
    <location>
        <begin position="291"/>
        <end position="318"/>
    </location>
</feature>
<dbReference type="GO" id="GO:0140662">
    <property type="term" value="F:ATP-dependent protein folding chaperone"/>
    <property type="evidence" value="ECO:0007669"/>
    <property type="project" value="InterPro"/>
</dbReference>
<evidence type="ECO:0000256" key="9">
    <source>
        <dbReference type="ARBA" id="ARBA00023186"/>
    </source>
</evidence>
<evidence type="ECO:0000256" key="12">
    <source>
        <dbReference type="ARBA" id="ARBA00033103"/>
    </source>
</evidence>
<keyword evidence="9" id="KW-0143">Chaperone</keyword>
<dbReference type="SUPFAM" id="SSF100920">
    <property type="entry name" value="Heat shock protein 70kD (HSP70), peptide-binding domain"/>
    <property type="match status" value="1"/>
</dbReference>
<evidence type="ECO:0000256" key="11">
    <source>
        <dbReference type="ARBA" id="ARBA00030945"/>
    </source>
</evidence>
<dbReference type="EMBL" id="PVXP01000040">
    <property type="protein sequence ID" value="PRR84206.1"/>
    <property type="molecule type" value="Genomic_DNA"/>
</dbReference>
<keyword evidence="8" id="KW-0346">Stress response</keyword>
<evidence type="ECO:0000256" key="3">
    <source>
        <dbReference type="ARBA" id="ARBA00014415"/>
    </source>
</evidence>
<evidence type="ECO:0000313" key="15">
    <source>
        <dbReference type="Proteomes" id="UP000237798"/>
    </source>
</evidence>
<proteinExistence type="inferred from homology"/>
<comment type="similarity">
    <text evidence="2">Belongs to the heat shock protein 70 family.</text>
</comment>
<dbReference type="InterPro" id="IPR043129">
    <property type="entry name" value="ATPase_NBD"/>
</dbReference>
<dbReference type="Proteomes" id="UP000237798">
    <property type="component" value="Unassembled WGS sequence"/>
</dbReference>
<dbReference type="InterPro" id="IPR018181">
    <property type="entry name" value="Heat_shock_70_CS"/>
</dbReference>
<evidence type="ECO:0000256" key="4">
    <source>
        <dbReference type="ARBA" id="ARBA00017249"/>
    </source>
</evidence>
<organism evidence="14 15">
    <name type="scientific">Clostridium luticellarii</name>
    <dbReference type="NCBI Taxonomy" id="1691940"/>
    <lineage>
        <taxon>Bacteria</taxon>
        <taxon>Bacillati</taxon>
        <taxon>Bacillota</taxon>
        <taxon>Clostridia</taxon>
        <taxon>Eubacteriales</taxon>
        <taxon>Clostridiaceae</taxon>
        <taxon>Clostridium</taxon>
    </lineage>
</organism>
<dbReference type="GO" id="GO:0005524">
    <property type="term" value="F:ATP binding"/>
    <property type="evidence" value="ECO:0007669"/>
    <property type="project" value="UniProtKB-KW"/>
</dbReference>
<gene>
    <name evidence="14" type="primary">hscC</name>
    <name evidence="14" type="ORF">CLLU_24660</name>
</gene>
<sequence>MSCKVDGKILKCSLKIEEYEKACQSLILKLRSPVERALNDAEIKVKEIDSIVLVGGATKLPLVRTFVSKLFGRIPNTNINPDEAVAIGAGIQGAMKERNMHLRKVVLTDVCPYTLGTDVSVRKPGGYYEAGHFCPIIERNTVIPVSKTERLYTIQDNQKIINVEILQGESRLSKDNILLGEINVDIPPAPAGQEAVDIRYTYDINGILEVEVAVVSTGLKKRAVIEKNPGYMSKEEIEKRLEELSSLKIHPRDKEENKLLMAKGERLYEESVGEIREILDYNLQLFEDILQKQDEQEIRKAAEKLKELFAQIEEMRSL</sequence>
<keyword evidence="5" id="KW-0597">Phosphoprotein</keyword>
<dbReference type="PANTHER" id="PTHR19375">
    <property type="entry name" value="HEAT SHOCK PROTEIN 70KDA"/>
    <property type="match status" value="1"/>
</dbReference>
<keyword evidence="13" id="KW-0175">Coiled coil</keyword>
<evidence type="ECO:0000256" key="7">
    <source>
        <dbReference type="ARBA" id="ARBA00022840"/>
    </source>
</evidence>
<dbReference type="PROSITE" id="PS01036">
    <property type="entry name" value="HSP70_3"/>
    <property type="match status" value="1"/>
</dbReference>
<dbReference type="SUPFAM" id="SSF53067">
    <property type="entry name" value="Actin-like ATPase domain"/>
    <property type="match status" value="1"/>
</dbReference>
<evidence type="ECO:0000313" key="14">
    <source>
        <dbReference type="EMBL" id="PRR84206.1"/>
    </source>
</evidence>
<dbReference type="AlphaFoldDB" id="A0A2T0BJY3"/>
<keyword evidence="6" id="KW-0547">Nucleotide-binding</keyword>
<dbReference type="InterPro" id="IPR029047">
    <property type="entry name" value="HSP70_peptide-bd_sf"/>
</dbReference>